<comment type="caution">
    <text evidence="3">The sequence shown here is derived from an EMBL/GenBank/DDBJ whole genome shotgun (WGS) entry which is preliminary data.</text>
</comment>
<sequence length="293" mass="33198">MAVSLEISKTTGHSRSISLPSTTHPLATAVEEQLQRLKSSDATSSSLASSAPPTLGGLKDLYDCIDNWLQMPLTQEALSHEHRRSSMEELLDGSLKLLDVCGNVKDVFSQMKECIQELESSSRRRRGRDPEQAKEVKTHIRSRKRLQKMVIKLLDHVIKMKKKNYFRKHSKPEATLSILREAEEISFSVFESLLHLLSVPRERSKPVGWSLVSNMLSPKRVSCDEKAEYDKIQGLDDELTILKSANDANPQVYNVSKRLEALESSIREIEEDVEGIFRRLVKTRAALLNIMNC</sequence>
<protein>
    <submittedName>
        <fullName evidence="3">Uncharacterized protein</fullName>
    </submittedName>
</protein>
<dbReference type="Pfam" id="PF03087">
    <property type="entry name" value="BPS1"/>
    <property type="match status" value="1"/>
</dbReference>
<dbReference type="Proteomes" id="UP001634007">
    <property type="component" value="Unassembled WGS sequence"/>
</dbReference>
<keyword evidence="4" id="KW-1185">Reference proteome</keyword>
<name>A0ABD3K2P2_EUCGL</name>
<dbReference type="AlphaFoldDB" id="A0ABD3K2P2"/>
<dbReference type="InterPro" id="IPR004320">
    <property type="entry name" value="BPS1_pln"/>
</dbReference>
<dbReference type="PANTHER" id="PTHR33070">
    <property type="entry name" value="OS06G0725500 PROTEIN"/>
    <property type="match status" value="1"/>
</dbReference>
<dbReference type="PANTHER" id="PTHR33070:SF115">
    <property type="entry name" value="T23E18.15"/>
    <property type="match status" value="1"/>
</dbReference>
<gene>
    <name evidence="3" type="ORF">ACJRO7_023671</name>
</gene>
<evidence type="ECO:0000313" key="3">
    <source>
        <dbReference type="EMBL" id="KAL3734356.1"/>
    </source>
</evidence>
<reference evidence="3 4" key="1">
    <citation type="submission" date="2024-11" db="EMBL/GenBank/DDBJ databases">
        <title>Chromosome-level genome assembly of Eucalyptus globulus Labill. provides insights into its genome evolution.</title>
        <authorList>
            <person name="Li X."/>
        </authorList>
    </citation>
    <scope>NUCLEOTIDE SEQUENCE [LARGE SCALE GENOMIC DNA]</scope>
    <source>
        <strain evidence="3">CL2024</strain>
        <tissue evidence="3">Fresh tender leaves</tissue>
    </source>
</reference>
<proteinExistence type="predicted"/>
<keyword evidence="1" id="KW-0175">Coiled coil</keyword>
<organism evidence="3 4">
    <name type="scientific">Eucalyptus globulus</name>
    <name type="common">Tasmanian blue gum</name>
    <dbReference type="NCBI Taxonomy" id="34317"/>
    <lineage>
        <taxon>Eukaryota</taxon>
        <taxon>Viridiplantae</taxon>
        <taxon>Streptophyta</taxon>
        <taxon>Embryophyta</taxon>
        <taxon>Tracheophyta</taxon>
        <taxon>Spermatophyta</taxon>
        <taxon>Magnoliopsida</taxon>
        <taxon>eudicotyledons</taxon>
        <taxon>Gunneridae</taxon>
        <taxon>Pentapetalae</taxon>
        <taxon>rosids</taxon>
        <taxon>malvids</taxon>
        <taxon>Myrtales</taxon>
        <taxon>Myrtaceae</taxon>
        <taxon>Myrtoideae</taxon>
        <taxon>Eucalypteae</taxon>
        <taxon>Eucalyptus</taxon>
    </lineage>
</organism>
<evidence type="ECO:0000256" key="2">
    <source>
        <dbReference type="SAM" id="MobiDB-lite"/>
    </source>
</evidence>
<feature type="compositionally biased region" description="Polar residues" evidence="2">
    <location>
        <begin position="7"/>
        <end position="23"/>
    </location>
</feature>
<feature type="coiled-coil region" evidence="1">
    <location>
        <begin position="252"/>
        <end position="279"/>
    </location>
</feature>
<evidence type="ECO:0000256" key="1">
    <source>
        <dbReference type="SAM" id="Coils"/>
    </source>
</evidence>
<feature type="region of interest" description="Disordered" evidence="2">
    <location>
        <begin position="1"/>
        <end position="23"/>
    </location>
</feature>
<accession>A0ABD3K2P2</accession>
<evidence type="ECO:0000313" key="4">
    <source>
        <dbReference type="Proteomes" id="UP001634007"/>
    </source>
</evidence>
<dbReference type="EMBL" id="JBJKBG010000006">
    <property type="protein sequence ID" value="KAL3734356.1"/>
    <property type="molecule type" value="Genomic_DNA"/>
</dbReference>